<dbReference type="Proteomes" id="UP000481517">
    <property type="component" value="Unassembled WGS sequence"/>
</dbReference>
<evidence type="ECO:0000256" key="13">
    <source>
        <dbReference type="ARBA" id="ARBA00030756"/>
    </source>
</evidence>
<keyword evidence="6 14" id="KW-0004">4Fe-4S</keyword>
<dbReference type="Gene3D" id="3.20.20.70">
    <property type="entry name" value="Aldolase class I"/>
    <property type="match status" value="1"/>
</dbReference>
<feature type="binding site" evidence="14">
    <location>
        <position position="124"/>
    </location>
    <ligand>
        <name>[4Fe-4S] cluster</name>
        <dbReference type="ChEBI" id="CHEBI:49883"/>
        <note>4Fe-4S-S-AdoMet</note>
    </ligand>
</feature>
<dbReference type="EMBL" id="CADCXY010000006">
    <property type="protein sequence ID" value="CAB0151793.1"/>
    <property type="molecule type" value="Genomic_DNA"/>
</dbReference>
<dbReference type="PANTHER" id="PTHR30538">
    <property type="entry name" value="LYSINE 2,3-AMINOMUTASE-RELATED"/>
    <property type="match status" value="1"/>
</dbReference>
<reference evidence="17 18" key="1">
    <citation type="submission" date="2020-02" db="EMBL/GenBank/DDBJ databases">
        <authorList>
            <person name="Rodrigo-Torres L."/>
            <person name="Arahal R. D."/>
            <person name="Lucena T."/>
        </authorList>
    </citation>
    <scope>NUCLEOTIDE SEQUENCE [LARGE SCALE GENOMIC DNA]</scope>
    <source>
        <strain evidence="17 18">CECT 9734</strain>
    </source>
</reference>
<keyword evidence="8 14" id="KW-0479">Metal-binding</keyword>
<dbReference type="InterPro" id="IPR022462">
    <property type="entry name" value="EpmB"/>
</dbReference>
<dbReference type="InterPro" id="IPR058240">
    <property type="entry name" value="rSAM_sf"/>
</dbReference>
<dbReference type="NCBIfam" id="TIGR03821">
    <property type="entry name" value="EFP_modif_epmB"/>
    <property type="match status" value="1"/>
</dbReference>
<feature type="binding site" evidence="14">
    <location>
        <position position="117"/>
    </location>
    <ligand>
        <name>[4Fe-4S] cluster</name>
        <dbReference type="ChEBI" id="CHEBI:49883"/>
        <note>4Fe-4S-S-AdoMet</note>
    </ligand>
</feature>
<keyword evidence="10" id="KW-0408">Iron</keyword>
<evidence type="ECO:0000256" key="8">
    <source>
        <dbReference type="ARBA" id="ARBA00022723"/>
    </source>
</evidence>
<evidence type="ECO:0000256" key="5">
    <source>
        <dbReference type="ARBA" id="ARBA00022363"/>
    </source>
</evidence>
<feature type="modified residue" description="N6-(pyridoxal phosphate)lysine" evidence="15">
    <location>
        <position position="329"/>
    </location>
</feature>
<dbReference type="PANTHER" id="PTHR30538:SF1">
    <property type="entry name" value="L-LYSINE 2,3-AMINOMUTASE"/>
    <property type="match status" value="1"/>
</dbReference>
<evidence type="ECO:0000256" key="3">
    <source>
        <dbReference type="ARBA" id="ARBA00001966"/>
    </source>
</evidence>
<dbReference type="SFLD" id="SFLDS00029">
    <property type="entry name" value="Radical_SAM"/>
    <property type="match status" value="1"/>
</dbReference>
<organism evidence="17 18">
    <name type="scientific">Pseudidiomarina piscicola</name>
    <dbReference type="NCBI Taxonomy" id="2614830"/>
    <lineage>
        <taxon>Bacteria</taxon>
        <taxon>Pseudomonadati</taxon>
        <taxon>Pseudomonadota</taxon>
        <taxon>Gammaproteobacteria</taxon>
        <taxon>Alteromonadales</taxon>
        <taxon>Idiomarinaceae</taxon>
        <taxon>Pseudidiomarina</taxon>
    </lineage>
</organism>
<dbReference type="GO" id="GO:0051539">
    <property type="term" value="F:4 iron, 4 sulfur cluster binding"/>
    <property type="evidence" value="ECO:0007669"/>
    <property type="project" value="UniProtKB-KW"/>
</dbReference>
<dbReference type="InterPro" id="IPR013785">
    <property type="entry name" value="Aldolase_TIM"/>
</dbReference>
<evidence type="ECO:0000256" key="6">
    <source>
        <dbReference type="ARBA" id="ARBA00022485"/>
    </source>
</evidence>
<evidence type="ECO:0000256" key="15">
    <source>
        <dbReference type="PIRSR" id="PIRSR603739-50"/>
    </source>
</evidence>
<keyword evidence="9 15" id="KW-0663">Pyridoxal phosphate</keyword>
<protein>
    <recommendedName>
        <fullName evidence="5">L-lysine 2,3-aminomutase</fullName>
    </recommendedName>
    <alternativeName>
        <fullName evidence="13">EF-P post-translational modification enzyme B</fullName>
    </alternativeName>
</protein>
<evidence type="ECO:0000256" key="12">
    <source>
        <dbReference type="ARBA" id="ARBA00023235"/>
    </source>
</evidence>
<name>A0A6S6WNV7_9GAMM</name>
<dbReference type="InterPro" id="IPR007197">
    <property type="entry name" value="rSAM"/>
</dbReference>
<keyword evidence="18" id="KW-1185">Reference proteome</keyword>
<dbReference type="CDD" id="cd01335">
    <property type="entry name" value="Radical_SAM"/>
    <property type="match status" value="1"/>
</dbReference>
<keyword evidence="7" id="KW-0949">S-adenosyl-L-methionine</keyword>
<evidence type="ECO:0000256" key="1">
    <source>
        <dbReference type="ARBA" id="ARBA00001352"/>
    </source>
</evidence>
<dbReference type="PROSITE" id="PS51918">
    <property type="entry name" value="RADICAL_SAM"/>
    <property type="match status" value="1"/>
</dbReference>
<dbReference type="SFLD" id="SFLDF00314">
    <property type="entry name" value="L-lysine_2_3-aminomutase_(yjeK"/>
    <property type="match status" value="1"/>
</dbReference>
<gene>
    <name evidence="17" type="primary">epmB</name>
    <name evidence="17" type="ORF">PSI9734_02158</name>
</gene>
<proteinExistence type="inferred from homology"/>
<evidence type="ECO:0000256" key="9">
    <source>
        <dbReference type="ARBA" id="ARBA00022898"/>
    </source>
</evidence>
<evidence type="ECO:0000313" key="18">
    <source>
        <dbReference type="Proteomes" id="UP000481517"/>
    </source>
</evidence>
<dbReference type="SUPFAM" id="SSF102114">
    <property type="entry name" value="Radical SAM enzymes"/>
    <property type="match status" value="1"/>
</dbReference>
<feature type="domain" description="Radical SAM core" evidence="16">
    <location>
        <begin position="103"/>
        <end position="315"/>
    </location>
</feature>
<comment type="similarity">
    <text evidence="4">Belongs to the radical SAM superfamily. KamA family.</text>
</comment>
<evidence type="ECO:0000256" key="14">
    <source>
        <dbReference type="PIRSR" id="PIRSR004911-1"/>
    </source>
</evidence>
<evidence type="ECO:0000259" key="16">
    <source>
        <dbReference type="PROSITE" id="PS51918"/>
    </source>
</evidence>
<comment type="cofactor">
    <cofactor evidence="2 15">
        <name>pyridoxal 5'-phosphate</name>
        <dbReference type="ChEBI" id="CHEBI:597326"/>
    </cofactor>
</comment>
<dbReference type="Pfam" id="PF04055">
    <property type="entry name" value="Radical_SAM"/>
    <property type="match status" value="1"/>
</dbReference>
<evidence type="ECO:0000256" key="10">
    <source>
        <dbReference type="ARBA" id="ARBA00023004"/>
    </source>
</evidence>
<evidence type="ECO:0000256" key="7">
    <source>
        <dbReference type="ARBA" id="ARBA00022691"/>
    </source>
</evidence>
<dbReference type="RefSeq" id="WP_173921145.1">
    <property type="nucleotide sequence ID" value="NZ_CADCXY010000006.1"/>
</dbReference>
<evidence type="ECO:0000256" key="11">
    <source>
        <dbReference type="ARBA" id="ARBA00023014"/>
    </source>
</evidence>
<evidence type="ECO:0000256" key="2">
    <source>
        <dbReference type="ARBA" id="ARBA00001933"/>
    </source>
</evidence>
<evidence type="ECO:0000313" key="17">
    <source>
        <dbReference type="EMBL" id="CAB0151793.1"/>
    </source>
</evidence>
<comment type="catalytic activity">
    <reaction evidence="1">
        <text>L-lysine = D-beta-lysine</text>
        <dbReference type="Rhea" id="RHEA:44148"/>
        <dbReference type="ChEBI" id="CHEBI:32551"/>
        <dbReference type="ChEBI" id="CHEBI:84138"/>
    </reaction>
</comment>
<dbReference type="GO" id="GO:0046872">
    <property type="term" value="F:metal ion binding"/>
    <property type="evidence" value="ECO:0007669"/>
    <property type="project" value="UniProtKB-KW"/>
</dbReference>
<evidence type="ECO:0000256" key="4">
    <source>
        <dbReference type="ARBA" id="ARBA00008703"/>
    </source>
</evidence>
<dbReference type="AlphaFoldDB" id="A0A6S6WNV7"/>
<keyword evidence="11 14" id="KW-0411">Iron-sulfur</keyword>
<dbReference type="GO" id="GO:0016853">
    <property type="term" value="F:isomerase activity"/>
    <property type="evidence" value="ECO:0007669"/>
    <property type="project" value="UniProtKB-KW"/>
</dbReference>
<sequence>MTEAATIAVRPAWQQALAQAIRAPEQLAEHLNLPHSWVQQHGAARELFPLMVTRHFANLMTPGDIDDPLLRQVMPHLDEYQETEGFTTDPLEEQNAQQPSLLHKYRSRVLVIMRSGCAINCRYCFRRHFPYADHHFGPQQRAQLLAYLQRDPAINEVIVSGGDPLLATDKQFSQLLDELEQLPQLKRIRIHSRLPVVLPERLTHELAERLARSRLQAVLVIHANHPQEIAPQLQQRLIHWADAGITLLNQSVLLRQVNNNADVLAELSERLFAARVLPYYLHMLDKVKGASHFAVTDAEACALAAQLRAQLPGFLVPRLVREVAGEPSKTPLELTMSD</sequence>
<dbReference type="InterPro" id="IPR003739">
    <property type="entry name" value="Lys_aminomutase/Glu_NH3_mut"/>
</dbReference>
<keyword evidence="12 17" id="KW-0413">Isomerase</keyword>
<dbReference type="SFLD" id="SFLDG01070">
    <property type="entry name" value="PLP-dependent"/>
    <property type="match status" value="1"/>
</dbReference>
<comment type="cofactor">
    <cofactor evidence="3">
        <name>[4Fe-4S] cluster</name>
        <dbReference type="ChEBI" id="CHEBI:49883"/>
    </cofactor>
</comment>
<dbReference type="PIRSF" id="PIRSF004911">
    <property type="entry name" value="DUF160"/>
    <property type="match status" value="1"/>
</dbReference>
<accession>A0A6S6WNV7</accession>
<dbReference type="NCBIfam" id="TIGR00238">
    <property type="entry name" value="KamA family radical SAM protein"/>
    <property type="match status" value="1"/>
</dbReference>
<feature type="binding site" evidence="14">
    <location>
        <position position="121"/>
    </location>
    <ligand>
        <name>[4Fe-4S] cluster</name>
        <dbReference type="ChEBI" id="CHEBI:49883"/>
        <note>4Fe-4S-S-AdoMet</note>
    </ligand>
</feature>